<protein>
    <submittedName>
        <fullName evidence="1">Uncharacterized protein</fullName>
    </submittedName>
</protein>
<accession>U4LMD8</accession>
<gene>
    <name evidence="1" type="ORF">PCON_08704</name>
</gene>
<name>U4LMD8_PYROM</name>
<keyword evidence="2" id="KW-1185">Reference proteome</keyword>
<proteinExistence type="predicted"/>
<reference evidence="1 2" key="1">
    <citation type="journal article" date="2013" name="PLoS Genet.">
        <title>The genome and development-dependent transcriptomes of Pyronema confluens: a window into fungal evolution.</title>
        <authorList>
            <person name="Traeger S."/>
            <person name="Altegoer F."/>
            <person name="Freitag M."/>
            <person name="Gabaldon T."/>
            <person name="Kempken F."/>
            <person name="Kumar A."/>
            <person name="Marcet-Houben M."/>
            <person name="Poggeler S."/>
            <person name="Stajich J.E."/>
            <person name="Nowrousian M."/>
        </authorList>
    </citation>
    <scope>NUCLEOTIDE SEQUENCE [LARGE SCALE GENOMIC DNA]</scope>
    <source>
        <strain evidence="2">CBS 100304</strain>
        <tissue evidence="1">Vegetative mycelium</tissue>
    </source>
</reference>
<dbReference type="EMBL" id="HF935441">
    <property type="protein sequence ID" value="CCX30505.1"/>
    <property type="molecule type" value="Genomic_DNA"/>
</dbReference>
<sequence length="47" mass="5382">MTKVAPGEIYAALMKEDRLNRIGYRYLSRTLLVWSSVFTDGDMTRVG</sequence>
<evidence type="ECO:0000313" key="2">
    <source>
        <dbReference type="Proteomes" id="UP000018144"/>
    </source>
</evidence>
<evidence type="ECO:0000313" key="1">
    <source>
        <dbReference type="EMBL" id="CCX30505.1"/>
    </source>
</evidence>
<dbReference type="Proteomes" id="UP000018144">
    <property type="component" value="Unassembled WGS sequence"/>
</dbReference>
<organism evidence="1 2">
    <name type="scientific">Pyronema omphalodes (strain CBS 100304)</name>
    <name type="common">Pyronema confluens</name>
    <dbReference type="NCBI Taxonomy" id="1076935"/>
    <lineage>
        <taxon>Eukaryota</taxon>
        <taxon>Fungi</taxon>
        <taxon>Dikarya</taxon>
        <taxon>Ascomycota</taxon>
        <taxon>Pezizomycotina</taxon>
        <taxon>Pezizomycetes</taxon>
        <taxon>Pezizales</taxon>
        <taxon>Pyronemataceae</taxon>
        <taxon>Pyronema</taxon>
    </lineage>
</organism>
<dbReference type="AlphaFoldDB" id="U4LMD8"/>